<dbReference type="PANTHER" id="PTHR12770:SF31">
    <property type="entry name" value="RUS FAMILY MEMBER 1"/>
    <property type="match status" value="1"/>
</dbReference>
<evidence type="ECO:0000256" key="4">
    <source>
        <dbReference type="ARBA" id="ARBA00023136"/>
    </source>
</evidence>
<feature type="domain" description="Protein root UVB sensitive/RUS" evidence="5">
    <location>
        <begin position="2"/>
        <end position="203"/>
    </location>
</feature>
<keyword evidence="3" id="KW-1133">Transmembrane helix</keyword>
<proteinExistence type="predicted"/>
<sequence>MNKVKTLFFPTGKIHTKYTSYVGWSFASNVLVSAESAMATHSMLYSIGGDAETIRTANYIGKDIIGQLGCLAYIAKTGKDADKDPCRYMFYSNIAQQFSYMSLCATPMLPEYFLPIAGISNIFSNVSFIGFGAINAKCIQELAIDGNVGELYAKISVFNTIGSSIGLLIGLGIITVVPDHSTRLCIIPIFAFCRVYCFNRAVNGLI</sequence>
<keyword evidence="2" id="KW-0812">Transmembrane</keyword>
<dbReference type="PANTHER" id="PTHR12770">
    <property type="entry name" value="RUS1 FAMILY PROTEIN C16ORF58"/>
    <property type="match status" value="1"/>
</dbReference>
<evidence type="ECO:0000256" key="2">
    <source>
        <dbReference type="ARBA" id="ARBA00022692"/>
    </source>
</evidence>
<dbReference type="InterPro" id="IPR054549">
    <property type="entry name" value="UVB_sens_RUS_dom"/>
</dbReference>
<dbReference type="EMBL" id="MN739859">
    <property type="protein sequence ID" value="QHT74907.1"/>
    <property type="molecule type" value="Genomic_DNA"/>
</dbReference>
<evidence type="ECO:0000256" key="1">
    <source>
        <dbReference type="ARBA" id="ARBA00004370"/>
    </source>
</evidence>
<reference evidence="6" key="1">
    <citation type="journal article" date="2020" name="Nature">
        <title>Giant virus diversity and host interactions through global metagenomics.</title>
        <authorList>
            <person name="Schulz F."/>
            <person name="Roux S."/>
            <person name="Paez-Espino D."/>
            <person name="Jungbluth S."/>
            <person name="Walsh D.A."/>
            <person name="Denef V.J."/>
            <person name="McMahon K.D."/>
            <person name="Konstantinidis K.T."/>
            <person name="Eloe-Fadrosh E.A."/>
            <person name="Kyrpides N.C."/>
            <person name="Woyke T."/>
        </authorList>
    </citation>
    <scope>NUCLEOTIDE SEQUENCE</scope>
    <source>
        <strain evidence="6">GVMAG-M-3300023179-62</strain>
    </source>
</reference>
<evidence type="ECO:0000256" key="3">
    <source>
        <dbReference type="ARBA" id="ARBA00022989"/>
    </source>
</evidence>
<evidence type="ECO:0000259" key="5">
    <source>
        <dbReference type="Pfam" id="PF04884"/>
    </source>
</evidence>
<protein>
    <recommendedName>
        <fullName evidence="5">Protein root UVB sensitive/RUS domain-containing protein</fullName>
    </recommendedName>
</protein>
<evidence type="ECO:0000313" key="6">
    <source>
        <dbReference type="EMBL" id="QHT74907.1"/>
    </source>
</evidence>
<dbReference type="AlphaFoldDB" id="A0A6C0H3C4"/>
<dbReference type="Pfam" id="PF04884">
    <property type="entry name" value="UVB_sens_prot"/>
    <property type="match status" value="1"/>
</dbReference>
<accession>A0A6C0H3C4</accession>
<keyword evidence="4" id="KW-0472">Membrane</keyword>
<name>A0A6C0H3C4_9ZZZZ</name>
<comment type="subcellular location">
    <subcellularLocation>
        <location evidence="1">Membrane</location>
    </subcellularLocation>
</comment>
<dbReference type="GO" id="GO:0016020">
    <property type="term" value="C:membrane"/>
    <property type="evidence" value="ECO:0007669"/>
    <property type="project" value="UniProtKB-SubCell"/>
</dbReference>
<organism evidence="6">
    <name type="scientific">viral metagenome</name>
    <dbReference type="NCBI Taxonomy" id="1070528"/>
    <lineage>
        <taxon>unclassified sequences</taxon>
        <taxon>metagenomes</taxon>
        <taxon>organismal metagenomes</taxon>
    </lineage>
</organism>
<dbReference type="InterPro" id="IPR006968">
    <property type="entry name" value="RUS_fam"/>
</dbReference>